<dbReference type="Pfam" id="PF08125">
    <property type="entry name" value="Mannitol_dh_C"/>
    <property type="match status" value="1"/>
</dbReference>
<feature type="domain" description="Mannitol dehydrogenase N-terminal" evidence="3">
    <location>
        <begin position="1"/>
        <end position="190"/>
    </location>
</feature>
<reference evidence="5 6" key="1">
    <citation type="submission" date="2020-03" db="EMBL/GenBank/DDBJ databases">
        <title>Complete genome sequence of Orbus sp. IPMB12 (BCRC 80908).</title>
        <authorList>
            <person name="Lo W.-S."/>
            <person name="Chang T.-H."/>
            <person name="Kuo C.-H."/>
        </authorList>
    </citation>
    <scope>NUCLEOTIDE SEQUENCE [LARGE SCALE GENOMIC DNA]</scope>
    <source>
        <strain evidence="5 6">IPMB12</strain>
    </source>
</reference>
<dbReference type="SUPFAM" id="SSF48179">
    <property type="entry name" value="6-phosphogluconate dehydrogenase C-terminal domain-like"/>
    <property type="match status" value="1"/>
</dbReference>
<protein>
    <submittedName>
        <fullName evidence="5">Mannitol dehydrogenase</fullName>
    </submittedName>
</protein>
<keyword evidence="2" id="KW-0520">NAD</keyword>
<dbReference type="InParanoid" id="A0A6G9IDP1"/>
<evidence type="ECO:0000313" key="6">
    <source>
        <dbReference type="Proteomes" id="UP000501168"/>
    </source>
</evidence>
<dbReference type="Pfam" id="PF01232">
    <property type="entry name" value="Mannitol_dh"/>
    <property type="match status" value="1"/>
</dbReference>
<dbReference type="InterPro" id="IPR013328">
    <property type="entry name" value="6PGD_dom2"/>
</dbReference>
<keyword evidence="1" id="KW-0560">Oxidoreductase</keyword>
<dbReference type="PANTHER" id="PTHR30524:SF0">
    <property type="entry name" value="ALTRONATE OXIDOREDUCTASE-RELATED"/>
    <property type="match status" value="1"/>
</dbReference>
<accession>A0A6G9IDP1</accession>
<sequence length="392" mass="44300">MKAIHFGAGSIGRGFIGDLLHDSGYQIVFIDVNAQLAEQMNKTGSYDLYLVDENYKKKTINQVSALSPLTQKEQVIAAICDADLITTSVWADNLAKIAPVLHLGLLARKAKNRPKVNVVVCENAMENGDILLAELLKCQPSVTKSELNQLACFPNTAVDRLVLNSHRDGNDTIDIGRDFELVIEKHKLVDSTDEPIKGAEYTDNLSKYLARKLYVINGGHAWAGYIGYVYGYDIIQDVFNDQKLVGQVKETMREVAQLLVKQYQFDYQELLDYIDFAVNRFQTPGIVDTINRVCRSPIRKLAPQDRLVGPAVLCEQYQCDNHFIIKGIAAAFLFFNADDQQCIELKQYIEQNSIEKAITHYTAIKPEASMYQQILQNYYELKAIKQQHRHDG</sequence>
<organism evidence="5 6">
    <name type="scientific">Zophobihabitans entericus</name>
    <dbReference type="NCBI Taxonomy" id="1635327"/>
    <lineage>
        <taxon>Bacteria</taxon>
        <taxon>Pseudomonadati</taxon>
        <taxon>Pseudomonadota</taxon>
        <taxon>Gammaproteobacteria</taxon>
        <taxon>Orbales</taxon>
        <taxon>Orbaceae</taxon>
        <taxon>Zophobihabitans</taxon>
    </lineage>
</organism>
<keyword evidence="6" id="KW-1185">Reference proteome</keyword>
<evidence type="ECO:0000259" key="3">
    <source>
        <dbReference type="Pfam" id="PF01232"/>
    </source>
</evidence>
<dbReference type="GO" id="GO:0008926">
    <property type="term" value="F:mannitol-1-phosphate 5-dehydrogenase activity"/>
    <property type="evidence" value="ECO:0007669"/>
    <property type="project" value="TreeGrafter"/>
</dbReference>
<evidence type="ECO:0000256" key="2">
    <source>
        <dbReference type="ARBA" id="ARBA00023027"/>
    </source>
</evidence>
<feature type="domain" description="Mannitol dehydrogenase C-terminal" evidence="4">
    <location>
        <begin position="204"/>
        <end position="380"/>
    </location>
</feature>
<dbReference type="GO" id="GO:0019592">
    <property type="term" value="P:mannitol catabolic process"/>
    <property type="evidence" value="ECO:0007669"/>
    <property type="project" value="TreeGrafter"/>
</dbReference>
<evidence type="ECO:0000259" key="4">
    <source>
        <dbReference type="Pfam" id="PF08125"/>
    </source>
</evidence>
<dbReference type="AlphaFoldDB" id="A0A6G9IDP1"/>
<dbReference type="RefSeq" id="WP_166916776.1">
    <property type="nucleotide sequence ID" value="NZ_CP050253.1"/>
</dbReference>
<proteinExistence type="predicted"/>
<evidence type="ECO:0000256" key="1">
    <source>
        <dbReference type="ARBA" id="ARBA00023002"/>
    </source>
</evidence>
<dbReference type="InterPro" id="IPR008927">
    <property type="entry name" value="6-PGluconate_DH-like_C_sf"/>
</dbReference>
<dbReference type="InterPro" id="IPR013118">
    <property type="entry name" value="Mannitol_DH_C"/>
</dbReference>
<evidence type="ECO:0000313" key="5">
    <source>
        <dbReference type="EMBL" id="QIQ21700.1"/>
    </source>
</evidence>
<dbReference type="InterPro" id="IPR036291">
    <property type="entry name" value="NAD(P)-bd_dom_sf"/>
</dbReference>
<dbReference type="Gene3D" id="3.40.50.720">
    <property type="entry name" value="NAD(P)-binding Rossmann-like Domain"/>
    <property type="match status" value="1"/>
</dbReference>
<dbReference type="InterPro" id="IPR000669">
    <property type="entry name" value="Mannitol_DH"/>
</dbReference>
<dbReference type="Gene3D" id="1.10.1040.10">
    <property type="entry name" value="N-(1-d-carboxylethyl)-l-norvaline Dehydrogenase, domain 2"/>
    <property type="match status" value="1"/>
</dbReference>
<dbReference type="GO" id="GO:0005829">
    <property type="term" value="C:cytosol"/>
    <property type="evidence" value="ECO:0007669"/>
    <property type="project" value="TreeGrafter"/>
</dbReference>
<dbReference type="InterPro" id="IPR013131">
    <property type="entry name" value="Mannitol_DH_N"/>
</dbReference>
<dbReference type="PANTHER" id="PTHR30524">
    <property type="entry name" value="MANNITOL-1-PHOSPHATE 5-DEHYDROGENASE"/>
    <property type="match status" value="1"/>
</dbReference>
<name>A0A6G9IDP1_9GAMM</name>
<gene>
    <name evidence="5" type="ORF">IPMB12_08405</name>
</gene>
<dbReference type="PRINTS" id="PR00084">
    <property type="entry name" value="MTLDHDRGNASE"/>
</dbReference>
<dbReference type="KEGG" id="orb:IPMB12_08405"/>
<dbReference type="Proteomes" id="UP000501168">
    <property type="component" value="Chromosome"/>
</dbReference>
<dbReference type="EMBL" id="CP050253">
    <property type="protein sequence ID" value="QIQ21700.1"/>
    <property type="molecule type" value="Genomic_DNA"/>
</dbReference>
<dbReference type="SUPFAM" id="SSF51735">
    <property type="entry name" value="NAD(P)-binding Rossmann-fold domains"/>
    <property type="match status" value="1"/>
</dbReference>